<evidence type="ECO:0000313" key="1">
    <source>
        <dbReference type="EMBL" id="KKN57454.1"/>
    </source>
</evidence>
<accession>A0A0F9RRY5</accession>
<name>A0A0F9RRY5_9ZZZZ</name>
<protein>
    <submittedName>
        <fullName evidence="1">Uncharacterized protein</fullName>
    </submittedName>
</protein>
<gene>
    <name evidence="1" type="ORF">LCGC14_0562170</name>
</gene>
<reference evidence="1" key="1">
    <citation type="journal article" date="2015" name="Nature">
        <title>Complex archaea that bridge the gap between prokaryotes and eukaryotes.</title>
        <authorList>
            <person name="Spang A."/>
            <person name="Saw J.H."/>
            <person name="Jorgensen S.L."/>
            <person name="Zaremba-Niedzwiedzka K."/>
            <person name="Martijn J."/>
            <person name="Lind A.E."/>
            <person name="van Eijk R."/>
            <person name="Schleper C."/>
            <person name="Guy L."/>
            <person name="Ettema T.J."/>
        </authorList>
    </citation>
    <scope>NUCLEOTIDE SEQUENCE</scope>
</reference>
<dbReference type="EMBL" id="LAZR01000802">
    <property type="protein sequence ID" value="KKN57454.1"/>
    <property type="molecule type" value="Genomic_DNA"/>
</dbReference>
<sequence length="32" mass="3641">MSFGIIKMTTLKKRPGTGRFAFRANKQAKKID</sequence>
<comment type="caution">
    <text evidence="1">The sequence shown here is derived from an EMBL/GenBank/DDBJ whole genome shotgun (WGS) entry which is preliminary data.</text>
</comment>
<proteinExistence type="predicted"/>
<organism evidence="1">
    <name type="scientific">marine sediment metagenome</name>
    <dbReference type="NCBI Taxonomy" id="412755"/>
    <lineage>
        <taxon>unclassified sequences</taxon>
        <taxon>metagenomes</taxon>
        <taxon>ecological metagenomes</taxon>
    </lineage>
</organism>
<dbReference type="AlphaFoldDB" id="A0A0F9RRY5"/>